<proteinExistence type="predicted"/>
<feature type="compositionally biased region" description="Polar residues" evidence="1">
    <location>
        <begin position="141"/>
        <end position="150"/>
    </location>
</feature>
<evidence type="ECO:0000313" key="2">
    <source>
        <dbReference type="EMBL" id="KAG5933558.1"/>
    </source>
</evidence>
<dbReference type="Proteomes" id="UP000706124">
    <property type="component" value="Unassembled WGS sequence"/>
</dbReference>
<dbReference type="OrthoDB" id="4961064at2759"/>
<gene>
    <name evidence="2" type="ORF">E4U60_004405</name>
</gene>
<feature type="region of interest" description="Disordered" evidence="1">
    <location>
        <begin position="121"/>
        <end position="150"/>
    </location>
</feature>
<evidence type="ECO:0000313" key="3">
    <source>
        <dbReference type="Proteomes" id="UP000706124"/>
    </source>
</evidence>
<keyword evidence="3" id="KW-1185">Reference proteome</keyword>
<evidence type="ECO:0000256" key="1">
    <source>
        <dbReference type="SAM" id="MobiDB-lite"/>
    </source>
</evidence>
<organism evidence="2 3">
    <name type="scientific">Claviceps pazoutovae</name>
    <dbReference type="NCBI Taxonomy" id="1649127"/>
    <lineage>
        <taxon>Eukaryota</taxon>
        <taxon>Fungi</taxon>
        <taxon>Dikarya</taxon>
        <taxon>Ascomycota</taxon>
        <taxon>Pezizomycotina</taxon>
        <taxon>Sordariomycetes</taxon>
        <taxon>Hypocreomycetidae</taxon>
        <taxon>Hypocreales</taxon>
        <taxon>Clavicipitaceae</taxon>
        <taxon>Claviceps</taxon>
    </lineage>
</organism>
<dbReference type="AlphaFoldDB" id="A0A9P7M975"/>
<feature type="region of interest" description="Disordered" evidence="1">
    <location>
        <begin position="49"/>
        <end position="106"/>
    </location>
</feature>
<reference evidence="2 3" key="1">
    <citation type="journal article" date="2020" name="bioRxiv">
        <title>Whole genome comparisons of ergot fungi reveals the divergence and evolution of species within the genus Claviceps are the result of varying mechanisms driving genome evolution and host range expansion.</title>
        <authorList>
            <person name="Wyka S.A."/>
            <person name="Mondo S.J."/>
            <person name="Liu M."/>
            <person name="Dettman J."/>
            <person name="Nalam V."/>
            <person name="Broders K.D."/>
        </authorList>
    </citation>
    <scope>NUCLEOTIDE SEQUENCE [LARGE SCALE GENOMIC DNA]</scope>
    <source>
        <strain evidence="2 3">CCC 1485</strain>
    </source>
</reference>
<comment type="caution">
    <text evidence="2">The sequence shown here is derived from an EMBL/GenBank/DDBJ whole genome shotgun (WGS) entry which is preliminary data.</text>
</comment>
<feature type="compositionally biased region" description="Basic and acidic residues" evidence="1">
    <location>
        <begin position="53"/>
        <end position="72"/>
    </location>
</feature>
<name>A0A9P7M975_9HYPO</name>
<sequence length="191" mass="21294">MPIGGFTTYDDEARRQSIGRTWTHDEFLLQEAIRVAQIRAGKKLFRKMKAKEKRAEEAQKRKDAKAREEKAARARAQKKAAQARENTKLRVGQSLAKTQKKRQDDKFVSLPSGLTLSQSALAEARQRANSQFGGGPKKANTKNQKGKNTAPTIMDSIANFLFNGDTAKGVKRPSPATPRRTSLAYRAFCLC</sequence>
<accession>A0A9P7M975</accession>
<protein>
    <submittedName>
        <fullName evidence="2">Uncharacterized protein</fullName>
    </submittedName>
</protein>
<dbReference type="EMBL" id="SRPO01000361">
    <property type="protein sequence ID" value="KAG5933558.1"/>
    <property type="molecule type" value="Genomic_DNA"/>
</dbReference>